<evidence type="ECO:0000313" key="1">
    <source>
        <dbReference type="EnsemblPlants" id="TuG1812G0600000945.01.T01"/>
    </source>
</evidence>
<reference evidence="1" key="2">
    <citation type="submission" date="2018-03" db="EMBL/GenBank/DDBJ databases">
        <title>The Triticum urartu genome reveals the dynamic nature of wheat genome evolution.</title>
        <authorList>
            <person name="Ling H."/>
            <person name="Ma B."/>
            <person name="Shi X."/>
            <person name="Liu H."/>
            <person name="Dong L."/>
            <person name="Sun H."/>
            <person name="Cao Y."/>
            <person name="Gao Q."/>
            <person name="Zheng S."/>
            <person name="Li Y."/>
            <person name="Yu Y."/>
            <person name="Du H."/>
            <person name="Qi M."/>
            <person name="Li Y."/>
            <person name="Yu H."/>
            <person name="Cui Y."/>
            <person name="Wang N."/>
            <person name="Chen C."/>
            <person name="Wu H."/>
            <person name="Zhao Y."/>
            <person name="Zhang J."/>
            <person name="Li Y."/>
            <person name="Zhou W."/>
            <person name="Zhang B."/>
            <person name="Hu W."/>
            <person name="Eijk M."/>
            <person name="Tang J."/>
            <person name="Witsenboer H."/>
            <person name="Zhao S."/>
            <person name="Li Z."/>
            <person name="Zhang A."/>
            <person name="Wang D."/>
            <person name="Liang C."/>
        </authorList>
    </citation>
    <scope>NUCLEOTIDE SEQUENCE [LARGE SCALE GENOMIC DNA]</scope>
    <source>
        <strain evidence="1">cv. G1812</strain>
    </source>
</reference>
<dbReference type="Gramene" id="TuG1812G0600000945.01.T01">
    <property type="protein sequence ID" value="TuG1812G0600000945.01.T01"/>
    <property type="gene ID" value="TuG1812G0600000945.01"/>
</dbReference>
<dbReference type="Proteomes" id="UP000015106">
    <property type="component" value="Chromosome 6"/>
</dbReference>
<reference evidence="1" key="3">
    <citation type="submission" date="2022-06" db="UniProtKB">
        <authorList>
            <consortium name="EnsemblPlants"/>
        </authorList>
    </citation>
    <scope>IDENTIFICATION</scope>
</reference>
<proteinExistence type="predicted"/>
<name>A0A8R7QNQ5_TRIUA</name>
<accession>A0A8R7QNQ5</accession>
<sequence length="84" mass="9813">MLYEQEDFMTRQVPLHHTGVATPHLVRILLLSSQRRHLHQPLPGCHPCATNRPTYFHVGAHSIDALLIYKEWLRSTDLFSWAQK</sequence>
<organism evidence="1 2">
    <name type="scientific">Triticum urartu</name>
    <name type="common">Red wild einkorn</name>
    <name type="synonym">Crithodium urartu</name>
    <dbReference type="NCBI Taxonomy" id="4572"/>
    <lineage>
        <taxon>Eukaryota</taxon>
        <taxon>Viridiplantae</taxon>
        <taxon>Streptophyta</taxon>
        <taxon>Embryophyta</taxon>
        <taxon>Tracheophyta</taxon>
        <taxon>Spermatophyta</taxon>
        <taxon>Magnoliopsida</taxon>
        <taxon>Liliopsida</taxon>
        <taxon>Poales</taxon>
        <taxon>Poaceae</taxon>
        <taxon>BOP clade</taxon>
        <taxon>Pooideae</taxon>
        <taxon>Triticodae</taxon>
        <taxon>Triticeae</taxon>
        <taxon>Triticinae</taxon>
        <taxon>Triticum</taxon>
    </lineage>
</organism>
<protein>
    <submittedName>
        <fullName evidence="1">Uncharacterized protein</fullName>
    </submittedName>
</protein>
<dbReference type="AlphaFoldDB" id="A0A8R7QNQ5"/>
<reference evidence="2" key="1">
    <citation type="journal article" date="2013" name="Nature">
        <title>Draft genome of the wheat A-genome progenitor Triticum urartu.</title>
        <authorList>
            <person name="Ling H.Q."/>
            <person name="Zhao S."/>
            <person name="Liu D."/>
            <person name="Wang J."/>
            <person name="Sun H."/>
            <person name="Zhang C."/>
            <person name="Fan H."/>
            <person name="Li D."/>
            <person name="Dong L."/>
            <person name="Tao Y."/>
            <person name="Gao C."/>
            <person name="Wu H."/>
            <person name="Li Y."/>
            <person name="Cui Y."/>
            <person name="Guo X."/>
            <person name="Zheng S."/>
            <person name="Wang B."/>
            <person name="Yu K."/>
            <person name="Liang Q."/>
            <person name="Yang W."/>
            <person name="Lou X."/>
            <person name="Chen J."/>
            <person name="Feng M."/>
            <person name="Jian J."/>
            <person name="Zhang X."/>
            <person name="Luo G."/>
            <person name="Jiang Y."/>
            <person name="Liu J."/>
            <person name="Wang Z."/>
            <person name="Sha Y."/>
            <person name="Zhang B."/>
            <person name="Wu H."/>
            <person name="Tang D."/>
            <person name="Shen Q."/>
            <person name="Xue P."/>
            <person name="Zou S."/>
            <person name="Wang X."/>
            <person name="Liu X."/>
            <person name="Wang F."/>
            <person name="Yang Y."/>
            <person name="An X."/>
            <person name="Dong Z."/>
            <person name="Zhang K."/>
            <person name="Zhang X."/>
            <person name="Luo M.C."/>
            <person name="Dvorak J."/>
            <person name="Tong Y."/>
            <person name="Wang J."/>
            <person name="Yang H."/>
            <person name="Li Z."/>
            <person name="Wang D."/>
            <person name="Zhang A."/>
            <person name="Wang J."/>
        </authorList>
    </citation>
    <scope>NUCLEOTIDE SEQUENCE</scope>
    <source>
        <strain evidence="2">cv. G1812</strain>
    </source>
</reference>
<evidence type="ECO:0000313" key="2">
    <source>
        <dbReference type="Proteomes" id="UP000015106"/>
    </source>
</evidence>
<keyword evidence="2" id="KW-1185">Reference proteome</keyword>
<dbReference type="EnsemblPlants" id="TuG1812G0600000945.01.T01">
    <property type="protein sequence ID" value="TuG1812G0600000945.01.T01"/>
    <property type="gene ID" value="TuG1812G0600000945.01"/>
</dbReference>